<gene>
    <name evidence="1" type="ORF">S12H4_07776</name>
</gene>
<accession>X1RDT1</accession>
<organism evidence="1">
    <name type="scientific">marine sediment metagenome</name>
    <dbReference type="NCBI Taxonomy" id="412755"/>
    <lineage>
        <taxon>unclassified sequences</taxon>
        <taxon>metagenomes</taxon>
        <taxon>ecological metagenomes</taxon>
    </lineage>
</organism>
<name>X1RDT1_9ZZZZ</name>
<dbReference type="EMBL" id="BARW01002912">
    <property type="protein sequence ID" value="GAI61310.1"/>
    <property type="molecule type" value="Genomic_DNA"/>
</dbReference>
<comment type="caution">
    <text evidence="1">The sequence shown here is derived from an EMBL/GenBank/DDBJ whole genome shotgun (WGS) entry which is preliminary data.</text>
</comment>
<protein>
    <submittedName>
        <fullName evidence="1">Uncharacterized protein</fullName>
    </submittedName>
</protein>
<proteinExistence type="predicted"/>
<reference evidence="1" key="1">
    <citation type="journal article" date="2014" name="Front. Microbiol.">
        <title>High frequency of phylogenetically diverse reductive dehalogenase-homologous genes in deep subseafloor sedimentary metagenomes.</title>
        <authorList>
            <person name="Kawai M."/>
            <person name="Futagami T."/>
            <person name="Toyoda A."/>
            <person name="Takaki Y."/>
            <person name="Nishi S."/>
            <person name="Hori S."/>
            <person name="Arai W."/>
            <person name="Tsubouchi T."/>
            <person name="Morono Y."/>
            <person name="Uchiyama I."/>
            <person name="Ito T."/>
            <person name="Fujiyama A."/>
            <person name="Inagaki F."/>
            <person name="Takami H."/>
        </authorList>
    </citation>
    <scope>NUCLEOTIDE SEQUENCE</scope>
    <source>
        <strain evidence="1">Expedition CK06-06</strain>
    </source>
</reference>
<dbReference type="AlphaFoldDB" id="X1RDT1"/>
<evidence type="ECO:0000313" key="1">
    <source>
        <dbReference type="EMBL" id="GAI61310.1"/>
    </source>
</evidence>
<sequence>MVKITNPLGDVKIGRQGEVVYQRKYGEQIRRQASPKRAMASQAQITHRNLYRDALTWRSNLSLANRRYLEGYCMANGVFDSYRIPLTWSRFALKLYLQAIKFVVIDKAVAGEEGTEGRFEWYDDWNSHVGYRSSHWGAQSFTPSLTHQLSKVRLKCSRSHDDDLRDVVVSIKATDGSGHPFGEDIVSKTEDSLNFGLVANTWHDFPFDTNPTLSSGIKYAIVLRAPSCPISKYINVGRDTTSPAYVGGCMIDSTNSGGTWTNLAQDWSFEEYGLSPGIEAIPGLIHVRHPALLTVVQKRGVLTGQAYEDLSSLDEEYLTGQVGLDVIAGDIIEATTLPGIKDTFLVM</sequence>